<evidence type="ECO:0000313" key="2">
    <source>
        <dbReference type="EMBL" id="BCJ91028.1"/>
    </source>
</evidence>
<reference evidence="2 3" key="1">
    <citation type="submission" date="2020-08" db="EMBL/GenBank/DDBJ databases">
        <title>Genome sequence of Rhizobiales bacterium strain IZ6.</title>
        <authorList>
            <person name="Nakai R."/>
            <person name="Naganuma T."/>
        </authorList>
    </citation>
    <scope>NUCLEOTIDE SEQUENCE [LARGE SCALE GENOMIC DNA]</scope>
    <source>
        <strain evidence="2 3">IZ6</strain>
    </source>
</reference>
<feature type="transmembrane region" description="Helical" evidence="1">
    <location>
        <begin position="248"/>
        <end position="275"/>
    </location>
</feature>
<dbReference type="Proteomes" id="UP000515317">
    <property type="component" value="Chromosome"/>
</dbReference>
<name>A0A6S6QWW4_9HYPH</name>
<dbReference type="InterPro" id="IPR010295">
    <property type="entry name" value="DUF898"/>
</dbReference>
<dbReference type="AlphaFoldDB" id="A0A6S6QWW4"/>
<feature type="transmembrane region" description="Helical" evidence="1">
    <location>
        <begin position="88"/>
        <end position="109"/>
    </location>
</feature>
<keyword evidence="3" id="KW-1185">Reference proteome</keyword>
<accession>A0A6S6QWW4</accession>
<keyword evidence="1" id="KW-1133">Transmembrane helix</keyword>
<feature type="transmembrane region" description="Helical" evidence="1">
    <location>
        <begin position="190"/>
        <end position="213"/>
    </location>
</feature>
<dbReference type="Pfam" id="PF05987">
    <property type="entry name" value="DUF898"/>
    <property type="match status" value="1"/>
</dbReference>
<feature type="transmembrane region" description="Helical" evidence="1">
    <location>
        <begin position="287"/>
        <end position="312"/>
    </location>
</feature>
<sequence>MIFSGPKGIFVRLCIRGGLLELVTLGFYRFWLTTDIRRHLWAHTSVGGDPAEYTGRARELLIGFLIAMAVLVPIYAGFFVLTLEAERIQAFASVPLGLLFYVLIQYAIYRARRYRVTRTVWRGLRFSMGGSGWGYAWRAVLWTLFAALTLGIAWPWRTAALERYMMQHTAYGSLQGEFHGKGWDLFKQVWYLPLVFPIALILVIGLPVIVAWFRAIEYRWWISNLKLGDVSFECDIDNGDLILPYIMVWVWSAVAGAVFFAVVVGGSFGIAYAGFSEEEIAILMQHPAAIAGFAGLYLLLAIATGVAMRVYLMRDFWAKIVSMTEVYNLSAADNVEGQGELASAIGEGFADGLDIGGF</sequence>
<keyword evidence="1" id="KW-0472">Membrane</keyword>
<protein>
    <submittedName>
        <fullName evidence="2">Membrane protein</fullName>
    </submittedName>
</protein>
<evidence type="ECO:0000313" key="3">
    <source>
        <dbReference type="Proteomes" id="UP000515317"/>
    </source>
</evidence>
<dbReference type="KEGG" id="tso:IZ6_17630"/>
<proteinExistence type="predicted"/>
<keyword evidence="1" id="KW-0812">Transmembrane</keyword>
<dbReference type="EMBL" id="AP023361">
    <property type="protein sequence ID" value="BCJ91028.1"/>
    <property type="molecule type" value="Genomic_DNA"/>
</dbReference>
<feature type="transmembrane region" description="Helical" evidence="1">
    <location>
        <begin position="135"/>
        <end position="156"/>
    </location>
</feature>
<organism evidence="2 3">
    <name type="scientific">Terrihabitans soli</name>
    <dbReference type="NCBI Taxonomy" id="708113"/>
    <lineage>
        <taxon>Bacteria</taxon>
        <taxon>Pseudomonadati</taxon>
        <taxon>Pseudomonadota</taxon>
        <taxon>Alphaproteobacteria</taxon>
        <taxon>Hyphomicrobiales</taxon>
        <taxon>Terrihabitans</taxon>
    </lineage>
</organism>
<feature type="transmembrane region" description="Helical" evidence="1">
    <location>
        <begin position="60"/>
        <end position="82"/>
    </location>
</feature>
<dbReference type="RefSeq" id="WP_263971490.1">
    <property type="nucleotide sequence ID" value="NZ_AP023361.1"/>
</dbReference>
<evidence type="ECO:0000256" key="1">
    <source>
        <dbReference type="SAM" id="Phobius"/>
    </source>
</evidence>
<gene>
    <name evidence="2" type="ORF">IZ6_17630</name>
</gene>